<protein>
    <submittedName>
        <fullName evidence="2">Uncharacterized protein</fullName>
    </submittedName>
</protein>
<proteinExistence type="predicted"/>
<feature type="transmembrane region" description="Helical" evidence="1">
    <location>
        <begin position="46"/>
        <end position="66"/>
    </location>
</feature>
<evidence type="ECO:0000313" key="3">
    <source>
        <dbReference type="Proteomes" id="UP000516764"/>
    </source>
</evidence>
<sequence>MNAMYDREKDLHPADAYKLASRLMANDETVKNLIIYIVSTRTISKYWMYSALFGLGYILVDIIMYVC</sequence>
<accession>A0A7L8AFB5</accession>
<evidence type="ECO:0000256" key="1">
    <source>
        <dbReference type="SAM" id="Phobius"/>
    </source>
</evidence>
<keyword evidence="1" id="KW-1133">Transmembrane helix</keyword>
<keyword evidence="1" id="KW-0812">Transmembrane</keyword>
<reference evidence="2 3" key="1">
    <citation type="journal article" date="2016" name="Int. J. Syst. Evol. Microbiol.">
        <title>Polaribacter haliotis sp. nov., isolated from the gut of abalone Haliotis discus hannai.</title>
        <authorList>
            <person name="Kim Y.O."/>
            <person name="Park I.S."/>
            <person name="Park S."/>
            <person name="Nam B.H."/>
            <person name="Park J.M."/>
            <person name="Kim D.G."/>
            <person name="Yoon J.H."/>
        </authorList>
    </citation>
    <scope>NUCLEOTIDE SEQUENCE [LARGE SCALE GENOMIC DNA]</scope>
    <source>
        <strain evidence="2 3">KCTC 52418</strain>
    </source>
</reference>
<keyword evidence="3" id="KW-1185">Reference proteome</keyword>
<gene>
    <name evidence="2" type="ORF">H9I45_15040</name>
</gene>
<dbReference type="AlphaFoldDB" id="A0A7L8AFB5"/>
<evidence type="ECO:0000313" key="2">
    <source>
        <dbReference type="EMBL" id="QOD60634.1"/>
    </source>
</evidence>
<dbReference type="Proteomes" id="UP000516764">
    <property type="component" value="Chromosome"/>
</dbReference>
<organism evidence="2 3">
    <name type="scientific">Polaribacter haliotis</name>
    <dbReference type="NCBI Taxonomy" id="1888915"/>
    <lineage>
        <taxon>Bacteria</taxon>
        <taxon>Pseudomonadati</taxon>
        <taxon>Bacteroidota</taxon>
        <taxon>Flavobacteriia</taxon>
        <taxon>Flavobacteriales</taxon>
        <taxon>Flavobacteriaceae</taxon>
    </lineage>
</organism>
<name>A0A7L8AFB5_9FLAO</name>
<keyword evidence="1" id="KW-0472">Membrane</keyword>
<dbReference type="RefSeq" id="WP_140422760.1">
    <property type="nucleotide sequence ID" value="NZ_CP061813.1"/>
</dbReference>
<dbReference type="EMBL" id="CP061813">
    <property type="protein sequence ID" value="QOD60634.1"/>
    <property type="molecule type" value="Genomic_DNA"/>
</dbReference>
<dbReference type="KEGG" id="phal:H9I45_15040"/>